<sequence>MPFSKHAPTPASLWVIISWKWQMDIYLSQEGLSQSKVRRSLASRSTPNPLLAGNGWLRALFHPYDGHTVGVIFHDAK</sequence>
<proteinExistence type="predicted"/>
<evidence type="ECO:0000313" key="1">
    <source>
        <dbReference type="EMBL" id="UVC18196.1"/>
    </source>
</evidence>
<gene>
    <name evidence="1" type="ORF">IHQ72_14570</name>
</gene>
<dbReference type="Proteomes" id="UP001058098">
    <property type="component" value="Chromosome"/>
</dbReference>
<reference evidence="1" key="1">
    <citation type="submission" date="2020-09" db="EMBL/GenBank/DDBJ databases">
        <title>Rhizobia associated with sainfoin plants.</title>
        <authorList>
            <person name="Asharfi S."/>
            <person name="Kuzmanovic N."/>
            <person name="Bunk B."/>
            <person name="Sproeer C."/>
            <person name="Becker M."/>
            <person name="Thuenen T."/>
        </authorList>
    </citation>
    <scope>NUCLEOTIDE SEQUENCE</scope>
    <source>
        <strain evidence="1">OM4</strain>
    </source>
</reference>
<name>A0ABY5R3Z7_9HYPH</name>
<organism evidence="1 2">
    <name type="scientific">Mesorhizobium onobrychidis</name>
    <dbReference type="NCBI Taxonomy" id="2775404"/>
    <lineage>
        <taxon>Bacteria</taxon>
        <taxon>Pseudomonadati</taxon>
        <taxon>Pseudomonadota</taxon>
        <taxon>Alphaproteobacteria</taxon>
        <taxon>Hyphomicrobiales</taxon>
        <taxon>Phyllobacteriaceae</taxon>
        <taxon>Mesorhizobium</taxon>
    </lineage>
</organism>
<dbReference type="EMBL" id="CP062229">
    <property type="protein sequence ID" value="UVC18196.1"/>
    <property type="molecule type" value="Genomic_DNA"/>
</dbReference>
<protein>
    <submittedName>
        <fullName evidence="1">Uncharacterized protein</fullName>
    </submittedName>
</protein>
<dbReference type="RefSeq" id="WP_258123079.1">
    <property type="nucleotide sequence ID" value="NZ_CP062229.1"/>
</dbReference>
<evidence type="ECO:0000313" key="2">
    <source>
        <dbReference type="Proteomes" id="UP001058098"/>
    </source>
</evidence>
<keyword evidence="2" id="KW-1185">Reference proteome</keyword>
<accession>A0ABY5R3Z7</accession>